<dbReference type="InterPro" id="IPR035965">
    <property type="entry name" value="PAS-like_dom_sf"/>
</dbReference>
<evidence type="ECO:0000256" key="6">
    <source>
        <dbReference type="PROSITE-ProRule" id="PRU00050"/>
    </source>
</evidence>
<dbReference type="PROSITE" id="PS50123">
    <property type="entry name" value="CHER"/>
    <property type="match status" value="1"/>
</dbReference>
<dbReference type="eggNOG" id="COG5000">
    <property type="taxonomic scope" value="Bacteria"/>
</dbReference>
<dbReference type="KEGG" id="pph:Ppha_1653"/>
<feature type="active site" evidence="6">
    <location>
        <position position="35"/>
    </location>
</feature>
<keyword evidence="7" id="KW-0175">Coiled coil</keyword>
<dbReference type="GO" id="GO:0008983">
    <property type="term" value="F:protein-glutamate O-methyltransferase activity"/>
    <property type="evidence" value="ECO:0007669"/>
    <property type="project" value="UniProtKB-EC"/>
</dbReference>
<dbReference type="PROSITE" id="PS50113">
    <property type="entry name" value="PAC"/>
    <property type="match status" value="1"/>
</dbReference>
<dbReference type="InterPro" id="IPR029063">
    <property type="entry name" value="SAM-dependent_MTases_sf"/>
</dbReference>
<keyword evidence="13" id="KW-1185">Reference proteome</keyword>
<evidence type="ECO:0000256" key="2">
    <source>
        <dbReference type="ARBA" id="ARBA00012534"/>
    </source>
</evidence>
<dbReference type="CDD" id="cd16434">
    <property type="entry name" value="CheB-CheR_fusion"/>
    <property type="match status" value="1"/>
</dbReference>
<keyword evidence="3 12" id="KW-0489">Methyltransferase</keyword>
<keyword evidence="6 12" id="KW-0378">Hydrolase</keyword>
<dbReference type="Pfam" id="PF00989">
    <property type="entry name" value="PAS"/>
    <property type="match status" value="1"/>
</dbReference>
<dbReference type="InterPro" id="IPR000700">
    <property type="entry name" value="PAS-assoc_C"/>
</dbReference>
<dbReference type="RefSeq" id="WP_012508377.1">
    <property type="nucleotide sequence ID" value="NC_011060.1"/>
</dbReference>
<dbReference type="EMBL" id="CP001110">
    <property type="protein sequence ID" value="ACF43890.1"/>
    <property type="molecule type" value="Genomic_DNA"/>
</dbReference>
<evidence type="ECO:0000313" key="12">
    <source>
        <dbReference type="EMBL" id="ACF43890.1"/>
    </source>
</evidence>
<dbReference type="eggNOG" id="COG2201">
    <property type="taxonomic scope" value="Bacteria"/>
</dbReference>
<dbReference type="InterPro" id="IPR036804">
    <property type="entry name" value="CheR_N_sf"/>
</dbReference>
<dbReference type="SUPFAM" id="SSF52738">
    <property type="entry name" value="Methylesterase CheB, C-terminal domain"/>
    <property type="match status" value="1"/>
</dbReference>
<evidence type="ECO:0000313" key="13">
    <source>
        <dbReference type="Proteomes" id="UP000002724"/>
    </source>
</evidence>
<dbReference type="Pfam" id="PF13596">
    <property type="entry name" value="PAS_10"/>
    <property type="match status" value="1"/>
</dbReference>
<gene>
    <name evidence="12" type="ordered locus">Ppha_1653</name>
</gene>
<dbReference type="InterPro" id="IPR022642">
    <property type="entry name" value="CheR_C"/>
</dbReference>
<feature type="domain" description="CheR-type methyltransferase" evidence="11">
    <location>
        <begin position="230"/>
        <end position="472"/>
    </location>
</feature>
<dbReference type="InterPro" id="IPR000780">
    <property type="entry name" value="CheR_MeTrfase"/>
</dbReference>
<dbReference type="NCBIfam" id="TIGR00229">
    <property type="entry name" value="sensory_box"/>
    <property type="match status" value="1"/>
</dbReference>
<dbReference type="PRINTS" id="PR00996">
    <property type="entry name" value="CHERMTFRASE"/>
</dbReference>
<dbReference type="SMART" id="SM00138">
    <property type="entry name" value="MeTrc"/>
    <property type="match status" value="1"/>
</dbReference>
<keyword evidence="6" id="KW-0145">Chemotaxis</keyword>
<feature type="domain" description="PAS" evidence="8">
    <location>
        <begin position="866"/>
        <end position="916"/>
    </location>
</feature>
<comment type="catalytic activity">
    <reaction evidence="1">
        <text>L-glutamyl-[protein] + S-adenosyl-L-methionine = [protein]-L-glutamate 5-O-methyl ester + S-adenosyl-L-homocysteine</text>
        <dbReference type="Rhea" id="RHEA:24452"/>
        <dbReference type="Rhea" id="RHEA-COMP:10208"/>
        <dbReference type="Rhea" id="RHEA-COMP:10311"/>
        <dbReference type="ChEBI" id="CHEBI:29973"/>
        <dbReference type="ChEBI" id="CHEBI:57856"/>
        <dbReference type="ChEBI" id="CHEBI:59789"/>
        <dbReference type="ChEBI" id="CHEBI:82795"/>
        <dbReference type="EC" id="2.1.1.80"/>
    </reaction>
</comment>
<dbReference type="Pfam" id="PF01739">
    <property type="entry name" value="CheR"/>
    <property type="match status" value="1"/>
</dbReference>
<evidence type="ECO:0000256" key="4">
    <source>
        <dbReference type="ARBA" id="ARBA00022679"/>
    </source>
</evidence>
<dbReference type="HOGENOM" id="CLU_000892_0_2_10"/>
<feature type="domain" description="PAC" evidence="9">
    <location>
        <begin position="812"/>
        <end position="865"/>
    </location>
</feature>
<dbReference type="Gene3D" id="1.10.155.10">
    <property type="entry name" value="Chemotaxis receptor methyltransferase CheR, N-terminal domain"/>
    <property type="match status" value="1"/>
</dbReference>
<protein>
    <recommendedName>
        <fullName evidence="2">protein-glutamate O-methyltransferase</fullName>
        <ecNumber evidence="2">2.1.1.80</ecNumber>
    </recommendedName>
</protein>
<dbReference type="GO" id="GO:0008984">
    <property type="term" value="F:protein-glutamate methylesterase activity"/>
    <property type="evidence" value="ECO:0007669"/>
    <property type="project" value="InterPro"/>
</dbReference>
<dbReference type="eggNOG" id="COG3206">
    <property type="taxonomic scope" value="Bacteria"/>
</dbReference>
<feature type="domain" description="CheB-type methylesterase" evidence="10">
    <location>
        <begin position="26"/>
        <end position="212"/>
    </location>
</feature>
<dbReference type="Gene3D" id="3.40.50.180">
    <property type="entry name" value="Methylesterase CheB, C-terminal domain"/>
    <property type="match status" value="1"/>
</dbReference>
<dbReference type="Pfam" id="PF01339">
    <property type="entry name" value="CheB_methylest"/>
    <property type="match status" value="1"/>
</dbReference>
<dbReference type="SUPFAM" id="SSF55785">
    <property type="entry name" value="PYP-like sensor domain (PAS domain)"/>
    <property type="match status" value="2"/>
</dbReference>
<reference evidence="12 13" key="1">
    <citation type="submission" date="2008-06" db="EMBL/GenBank/DDBJ databases">
        <title>Complete sequence of Pelodictyon phaeoclathratiforme BU-1.</title>
        <authorList>
            <consortium name="US DOE Joint Genome Institute"/>
            <person name="Lucas S."/>
            <person name="Copeland A."/>
            <person name="Lapidus A."/>
            <person name="Glavina del Rio T."/>
            <person name="Dalin E."/>
            <person name="Tice H."/>
            <person name="Bruce D."/>
            <person name="Goodwin L."/>
            <person name="Pitluck S."/>
            <person name="Schmutz J."/>
            <person name="Larimer F."/>
            <person name="Land M."/>
            <person name="Hauser L."/>
            <person name="Kyrpides N."/>
            <person name="Mikhailova N."/>
            <person name="Liu Z."/>
            <person name="Li T."/>
            <person name="Zhao F."/>
            <person name="Overmann J."/>
            <person name="Bryant D.A."/>
            <person name="Richardson P."/>
        </authorList>
    </citation>
    <scope>NUCLEOTIDE SEQUENCE [LARGE SCALE GENOMIC DNA]</scope>
    <source>
        <strain evidence="13">DSM 5477 / BU-1</strain>
    </source>
</reference>
<dbReference type="InterPro" id="IPR050903">
    <property type="entry name" value="Bact_Chemotaxis_MeTrfase"/>
</dbReference>
<dbReference type="SUPFAM" id="SSF47757">
    <property type="entry name" value="Chemotaxis receptor methyltransferase CheR, N-terminal domain"/>
    <property type="match status" value="1"/>
</dbReference>
<dbReference type="PANTHER" id="PTHR24422:SF27">
    <property type="entry name" value="PROTEIN-GLUTAMATE O-METHYLTRANSFERASE"/>
    <property type="match status" value="1"/>
</dbReference>
<dbReference type="AlphaFoldDB" id="B4SAU4"/>
<dbReference type="GO" id="GO:0006355">
    <property type="term" value="P:regulation of DNA-templated transcription"/>
    <property type="evidence" value="ECO:0007669"/>
    <property type="project" value="InterPro"/>
</dbReference>
<dbReference type="Proteomes" id="UP000002724">
    <property type="component" value="Chromosome"/>
</dbReference>
<dbReference type="STRING" id="324925.Ppha_1653"/>
<dbReference type="GO" id="GO:0000156">
    <property type="term" value="F:phosphorelay response regulator activity"/>
    <property type="evidence" value="ECO:0007669"/>
    <property type="project" value="InterPro"/>
</dbReference>
<accession>B4SAU4</accession>
<dbReference type="InterPro" id="IPR000014">
    <property type="entry name" value="PAS"/>
</dbReference>
<dbReference type="OrthoDB" id="9816309at2"/>
<feature type="active site" evidence="6">
    <location>
        <position position="154"/>
    </location>
</feature>
<dbReference type="SUPFAM" id="SSF53335">
    <property type="entry name" value="S-adenosyl-L-methionine-dependent methyltransferases"/>
    <property type="match status" value="1"/>
</dbReference>
<evidence type="ECO:0000256" key="5">
    <source>
        <dbReference type="ARBA" id="ARBA00022691"/>
    </source>
</evidence>
<dbReference type="InterPro" id="IPR013767">
    <property type="entry name" value="PAS_fold"/>
</dbReference>
<dbReference type="PROSITE" id="PS50122">
    <property type="entry name" value="CHEB"/>
    <property type="match status" value="1"/>
</dbReference>
<dbReference type="Pfam" id="PF03705">
    <property type="entry name" value="CheR_N"/>
    <property type="match status" value="1"/>
</dbReference>
<dbReference type="GO" id="GO:0005737">
    <property type="term" value="C:cytoplasm"/>
    <property type="evidence" value="ECO:0007669"/>
    <property type="project" value="InterPro"/>
</dbReference>
<evidence type="ECO:0000259" key="11">
    <source>
        <dbReference type="PROSITE" id="PS50123"/>
    </source>
</evidence>
<evidence type="ECO:0000256" key="3">
    <source>
        <dbReference type="ARBA" id="ARBA00022603"/>
    </source>
</evidence>
<evidence type="ECO:0000256" key="1">
    <source>
        <dbReference type="ARBA" id="ARBA00001541"/>
    </source>
</evidence>
<dbReference type="Gene3D" id="3.40.50.150">
    <property type="entry name" value="Vaccinia Virus protein VP39"/>
    <property type="match status" value="1"/>
</dbReference>
<dbReference type="GO" id="GO:0032259">
    <property type="term" value="P:methylation"/>
    <property type="evidence" value="ECO:0007669"/>
    <property type="project" value="UniProtKB-KW"/>
</dbReference>
<dbReference type="Gene3D" id="3.30.450.20">
    <property type="entry name" value="PAS domain"/>
    <property type="match status" value="2"/>
</dbReference>
<dbReference type="InterPro" id="IPR000673">
    <property type="entry name" value="Sig_transdc_resp-reg_Me-estase"/>
</dbReference>
<dbReference type="GO" id="GO:0006935">
    <property type="term" value="P:chemotaxis"/>
    <property type="evidence" value="ECO:0007669"/>
    <property type="project" value="UniProtKB-UniRule"/>
</dbReference>
<keyword evidence="5" id="KW-0949">S-adenosyl-L-methionine</keyword>
<evidence type="ECO:0000259" key="8">
    <source>
        <dbReference type="PROSITE" id="PS50112"/>
    </source>
</evidence>
<organism evidence="12 13">
    <name type="scientific">Pelodictyon phaeoclathratiforme (strain DSM 5477 / BU-1)</name>
    <dbReference type="NCBI Taxonomy" id="324925"/>
    <lineage>
        <taxon>Bacteria</taxon>
        <taxon>Pseudomonadati</taxon>
        <taxon>Chlorobiota</taxon>
        <taxon>Chlorobiia</taxon>
        <taxon>Chlorobiales</taxon>
        <taxon>Chlorobiaceae</taxon>
        <taxon>Chlorobium/Pelodictyon group</taxon>
        <taxon>Pelodictyon</taxon>
    </lineage>
</organism>
<sequence length="993" mass="111305">MTKTPASSQKIKASEEHALKSEEKIPFPVVGIGSSAGGLEALELFLKHVPYPCGMAFVIIQHLDPTHKGIMVELLQRETAMPVCQVSDNLEIEPDHVYLIPPNQDMSILHGKLFLLDMVKPRGLRLPIDFFFRSMADDLKQHSIGVILSGMGSDGTLGLRAIKEKGGGVFVQDPASAKFDGMPRSAIDEGLADVIVPAENLPSKIIAYVKHLPVILKPALTIEEQALSSLKKIIILFRTQTGHDFSLYKKNTIYRRIERRMGIHEIEKISTYVHFLQTNPQEIELLFKELLIGVTSFFRDPDAWEILKKDGIPSILASRPSGGIIRAWVAGCSTGEEAYSLAIVFREVLATTKHPGNFKLQIFATDLDKNAIEKARTGIYPSNITADVSAERISQYFEKDDRGYRITRAIRETIVFAPHNVIMDPPFSKVDILVCRNLLIYMEQELQKKLIPLFHYSLNPGGILFLGSAETIGYCGQLFQTLDSKARLFRHMHQAERAEYVDFPASFTHPLHDSSTLPVTQGKPMTSDLNLSTICDKLLLQYYTPAAVLTNEHGDILYISGRTGNYLEPAAGKANLNIFAMAREGIGYELNILIRNVLREKGEISKTGVAVGTNGGTKIIDLTVRLIEKPDSPKNMLMIVFTEVAKKTAENLDQNPVADFNDRRLASLAEELKQAKEEIITIREEMQTSEEELKSTNEEMQSANEEMQSTNEELTTSKEEMQSLNEELQTVNHELQSKVTDLSQANNDMKNLLNSTDIATLFLDDELNIRRFTNRTSSIIKLIASDVGRPITDIVTELQYPALLEDAREVLHTLVFSEKQVSASNNRWFSVKIMPYRTQENRINGLVITFTDITVAKKLETSLREIEKSFRFVIDTMPVAIIVHQAEGCITMTNQEAERITGISMKEMLGKNIADLGWKLLKADGSELPPEENPVVDALRSGKTINGVVIGIIHAQDRKTRWIKISNSNRLQDEEDKNSHLFTTFFEINNPNS</sequence>
<evidence type="ECO:0000259" key="9">
    <source>
        <dbReference type="PROSITE" id="PS50113"/>
    </source>
</evidence>
<dbReference type="eggNOG" id="COG1352">
    <property type="taxonomic scope" value="Bacteria"/>
</dbReference>
<feature type="active site" evidence="6">
    <location>
        <position position="62"/>
    </location>
</feature>
<proteinExistence type="predicted"/>
<dbReference type="EC" id="2.1.1.80" evidence="2"/>
<dbReference type="InterPro" id="IPR022641">
    <property type="entry name" value="CheR_N"/>
</dbReference>
<dbReference type="SMART" id="SM00091">
    <property type="entry name" value="PAS"/>
    <property type="match status" value="2"/>
</dbReference>
<name>B4SAU4_PELPB</name>
<dbReference type="CDD" id="cd00130">
    <property type="entry name" value="PAS"/>
    <property type="match status" value="1"/>
</dbReference>
<feature type="coiled-coil region" evidence="7">
    <location>
        <begin position="658"/>
        <end position="752"/>
    </location>
</feature>
<dbReference type="PANTHER" id="PTHR24422">
    <property type="entry name" value="CHEMOTAXIS PROTEIN METHYLTRANSFERASE"/>
    <property type="match status" value="1"/>
</dbReference>
<evidence type="ECO:0000259" key="10">
    <source>
        <dbReference type="PROSITE" id="PS50122"/>
    </source>
</evidence>
<evidence type="ECO:0000256" key="7">
    <source>
        <dbReference type="SAM" id="Coils"/>
    </source>
</evidence>
<keyword evidence="4 12" id="KW-0808">Transferase</keyword>
<dbReference type="InterPro" id="IPR035909">
    <property type="entry name" value="CheB_C"/>
</dbReference>
<dbReference type="PROSITE" id="PS50112">
    <property type="entry name" value="PAS"/>
    <property type="match status" value="1"/>
</dbReference>